<evidence type="ECO:0000256" key="5">
    <source>
        <dbReference type="ARBA" id="ARBA00023157"/>
    </source>
</evidence>
<feature type="domain" description="BPTI/Kunitz inhibitor" evidence="9">
    <location>
        <begin position="44"/>
        <end position="103"/>
    </location>
</feature>
<evidence type="ECO:0000256" key="8">
    <source>
        <dbReference type="SAM" id="SignalP"/>
    </source>
</evidence>
<dbReference type="InterPro" id="IPR002223">
    <property type="entry name" value="Kunitz_BPTI"/>
</dbReference>
<evidence type="ECO:0000256" key="7">
    <source>
        <dbReference type="ARBA" id="ARBA00034146"/>
    </source>
</evidence>
<evidence type="ECO:0000256" key="2">
    <source>
        <dbReference type="ARBA" id="ARBA00022525"/>
    </source>
</evidence>
<dbReference type="PROSITE" id="PS50279">
    <property type="entry name" value="BPTI_KUNITZ_2"/>
    <property type="match status" value="2"/>
</dbReference>
<dbReference type="InterPro" id="IPR036880">
    <property type="entry name" value="Kunitz_BPTI_sf"/>
</dbReference>
<keyword evidence="3" id="KW-0646">Protease inhibitor</keyword>
<accession>A0A6B0V139</accession>
<keyword evidence="8" id="KW-0732">Signal</keyword>
<keyword evidence="7" id="KW-1203">Blood coagulation cascade inhibiting toxin</keyword>
<keyword evidence="4" id="KW-0722">Serine protease inhibitor</keyword>
<dbReference type="EMBL" id="GIFC01013431">
    <property type="protein sequence ID" value="MXU95514.1"/>
    <property type="molecule type" value="Transcribed_RNA"/>
</dbReference>
<keyword evidence="5" id="KW-1015">Disulfide bond</keyword>
<dbReference type="PANTHER" id="PTHR10083:SF376">
    <property type="entry name" value="SERINE PEPTIDASE INHIBITOR, KUNITZ TYPE, 3"/>
    <property type="match status" value="1"/>
</dbReference>
<dbReference type="PANTHER" id="PTHR10083">
    <property type="entry name" value="KUNITZ-TYPE PROTEASE INHIBITOR-RELATED"/>
    <property type="match status" value="1"/>
</dbReference>
<reference evidence="10" key="1">
    <citation type="submission" date="2019-12" db="EMBL/GenBank/DDBJ databases">
        <title>An insight into the sialome of adult female Ixodes ricinus ticks feeding for 6 days.</title>
        <authorList>
            <person name="Perner J."/>
            <person name="Ribeiro J.M.C."/>
        </authorList>
    </citation>
    <scope>NUCLEOTIDE SEQUENCE</scope>
    <source>
        <strain evidence="10">Semi-engorged</strain>
        <tissue evidence="10">Salivary glands</tissue>
    </source>
</reference>
<comment type="subcellular location">
    <subcellularLocation>
        <location evidence="1">Secreted</location>
    </subcellularLocation>
</comment>
<dbReference type="InterPro" id="IPR050098">
    <property type="entry name" value="TFPI/VKTCI-like"/>
</dbReference>
<feature type="chain" id="PRO_5025338585" evidence="8">
    <location>
        <begin position="21"/>
        <end position="188"/>
    </location>
</feature>
<keyword evidence="6" id="KW-1199">Hemostasis impairing toxin</keyword>
<keyword evidence="2" id="KW-0964">Secreted</keyword>
<feature type="signal peptide" evidence="8">
    <location>
        <begin position="1"/>
        <end position="20"/>
    </location>
</feature>
<dbReference type="Gene3D" id="4.10.410.10">
    <property type="entry name" value="Pancreatic trypsin inhibitor Kunitz domain"/>
    <property type="match status" value="2"/>
</dbReference>
<dbReference type="GO" id="GO:0004867">
    <property type="term" value="F:serine-type endopeptidase inhibitor activity"/>
    <property type="evidence" value="ECO:0007669"/>
    <property type="project" value="UniProtKB-KW"/>
</dbReference>
<dbReference type="CDD" id="cd00109">
    <property type="entry name" value="Kunitz-type"/>
    <property type="match status" value="1"/>
</dbReference>
<evidence type="ECO:0000256" key="6">
    <source>
        <dbReference type="ARBA" id="ARBA00023240"/>
    </source>
</evidence>
<protein>
    <submittedName>
        <fullName evidence="10">Putative kunitz</fullName>
    </submittedName>
</protein>
<evidence type="ECO:0000256" key="4">
    <source>
        <dbReference type="ARBA" id="ARBA00022900"/>
    </source>
</evidence>
<dbReference type="GO" id="GO:0005615">
    <property type="term" value="C:extracellular space"/>
    <property type="evidence" value="ECO:0007669"/>
    <property type="project" value="TreeGrafter"/>
</dbReference>
<keyword evidence="6" id="KW-0800">Toxin</keyword>
<dbReference type="SUPFAM" id="SSF57362">
    <property type="entry name" value="BPTI-like"/>
    <property type="match status" value="2"/>
</dbReference>
<evidence type="ECO:0000256" key="1">
    <source>
        <dbReference type="ARBA" id="ARBA00004613"/>
    </source>
</evidence>
<dbReference type="SMART" id="SM00131">
    <property type="entry name" value="KU"/>
    <property type="match status" value="2"/>
</dbReference>
<feature type="domain" description="BPTI/Kunitz inhibitor" evidence="9">
    <location>
        <begin position="114"/>
        <end position="172"/>
    </location>
</feature>
<dbReference type="Pfam" id="PF00014">
    <property type="entry name" value="Kunitz_BPTI"/>
    <property type="match status" value="2"/>
</dbReference>
<evidence type="ECO:0000313" key="10">
    <source>
        <dbReference type="EMBL" id="MXU95514.1"/>
    </source>
</evidence>
<evidence type="ECO:0000256" key="3">
    <source>
        <dbReference type="ARBA" id="ARBA00022690"/>
    </source>
</evidence>
<organism evidence="10">
    <name type="scientific">Ixodes ricinus</name>
    <name type="common">Common tick</name>
    <name type="synonym">Acarus ricinus</name>
    <dbReference type="NCBI Taxonomy" id="34613"/>
    <lineage>
        <taxon>Eukaryota</taxon>
        <taxon>Metazoa</taxon>
        <taxon>Ecdysozoa</taxon>
        <taxon>Arthropoda</taxon>
        <taxon>Chelicerata</taxon>
        <taxon>Arachnida</taxon>
        <taxon>Acari</taxon>
        <taxon>Parasitiformes</taxon>
        <taxon>Ixodida</taxon>
        <taxon>Ixodoidea</taxon>
        <taxon>Ixodidae</taxon>
        <taxon>Ixodinae</taxon>
        <taxon>Ixodes</taxon>
    </lineage>
</organism>
<evidence type="ECO:0000259" key="9">
    <source>
        <dbReference type="PROSITE" id="PS50279"/>
    </source>
</evidence>
<dbReference type="AlphaFoldDB" id="A0A6B0V139"/>
<sequence length="188" mass="21567">MSGIKLILLFSHICIVYVVGDDVRRINQKPLLQDRNAPEISENSSESSKAGTTKCITTKTTCPGRKTKWHFNHLVGRCETDTSSFCGGTENTFQNFKECQERCEQEEIVTKEDCRMPLDRGICEHKKRGRPKKGITRWYFNSTHNECRTFIWRRCSGNRNNFPTKEDCMTCVTAPTTTTTTETPQPEC</sequence>
<proteinExistence type="predicted"/>
<name>A0A6B0V139_IXORI</name>